<feature type="transmembrane region" description="Helical" evidence="1">
    <location>
        <begin position="33"/>
        <end position="52"/>
    </location>
</feature>
<dbReference type="Pfam" id="PF07786">
    <property type="entry name" value="HGSNAT_cat"/>
    <property type="match status" value="1"/>
</dbReference>
<keyword evidence="1" id="KW-1133">Transmembrane helix</keyword>
<feature type="transmembrane region" description="Helical" evidence="1">
    <location>
        <begin position="162"/>
        <end position="183"/>
    </location>
</feature>
<proteinExistence type="predicted"/>
<feature type="transmembrane region" description="Helical" evidence="1">
    <location>
        <begin position="370"/>
        <end position="391"/>
    </location>
</feature>
<organism evidence="3">
    <name type="scientific">marine sediment metagenome</name>
    <dbReference type="NCBI Taxonomy" id="412755"/>
    <lineage>
        <taxon>unclassified sequences</taxon>
        <taxon>metagenomes</taxon>
        <taxon>ecological metagenomes</taxon>
    </lineage>
</organism>
<feature type="transmembrane region" description="Helical" evidence="1">
    <location>
        <begin position="245"/>
        <end position="268"/>
    </location>
</feature>
<sequence>MPNSSVNEVKNSYLNNEDQLHLNTSKRIASIDFVKGLAMVFIILAHGALAWFDKDWRYIYGLVFAFLDILGPSLFVFLSALSVVFSIRRKKKAKSAKAIRNGILTRGAVIIFIGIIFNPISLQTSGQAVAFPLNLWGWNILMFIGFSQILSYYALKLSKRARAVVGAVIIFISPLIRDLLFTYKKGNVVVWVLDLVISSPLPQVPLLPYLSICFLSTIFGELLFETMIAGTDKAYKNLYKTFKRWGAFLIVLGLVWWIFEGFVSSVWLQTESTMDVSEYLHLDLLRIANQQNYYQFPGMPTFLIRATISNMFYSLGAALLIIAICFNQIDIKQKNNDVIKMVNFYGKTSLSLFLIQYLFLPLYIGQFSIIFYPFIFAGYCGFLGLMMYIWLKYFNGVGSPEWLMAQIGKTGQKKKVSIQKETSLITETTSPKQLNQI</sequence>
<dbReference type="AlphaFoldDB" id="A0A0F9WEL6"/>
<evidence type="ECO:0000313" key="3">
    <source>
        <dbReference type="EMBL" id="KKN84281.1"/>
    </source>
</evidence>
<dbReference type="EMBL" id="LAZR01000173">
    <property type="protein sequence ID" value="KKN84281.1"/>
    <property type="molecule type" value="Genomic_DNA"/>
</dbReference>
<feature type="transmembrane region" description="Helical" evidence="1">
    <location>
        <begin position="203"/>
        <end position="224"/>
    </location>
</feature>
<protein>
    <recommendedName>
        <fullName evidence="2">Heparan-alpha-glucosaminide N-acetyltransferase catalytic domain-containing protein</fullName>
    </recommendedName>
</protein>
<feature type="domain" description="Heparan-alpha-glucosaminide N-acetyltransferase catalytic" evidence="2">
    <location>
        <begin position="27"/>
        <end position="227"/>
    </location>
</feature>
<keyword evidence="1" id="KW-0812">Transmembrane</keyword>
<keyword evidence="1" id="KW-0472">Membrane</keyword>
<gene>
    <name evidence="3" type="ORF">LCGC14_0290950</name>
</gene>
<accession>A0A0F9WEL6</accession>
<evidence type="ECO:0000256" key="1">
    <source>
        <dbReference type="SAM" id="Phobius"/>
    </source>
</evidence>
<evidence type="ECO:0000259" key="2">
    <source>
        <dbReference type="Pfam" id="PF07786"/>
    </source>
</evidence>
<feature type="transmembrane region" description="Helical" evidence="1">
    <location>
        <begin position="58"/>
        <end position="83"/>
    </location>
</feature>
<reference evidence="3" key="1">
    <citation type="journal article" date="2015" name="Nature">
        <title>Complex archaea that bridge the gap between prokaryotes and eukaryotes.</title>
        <authorList>
            <person name="Spang A."/>
            <person name="Saw J.H."/>
            <person name="Jorgensen S.L."/>
            <person name="Zaremba-Niedzwiedzka K."/>
            <person name="Martijn J."/>
            <person name="Lind A.E."/>
            <person name="van Eijk R."/>
            <person name="Schleper C."/>
            <person name="Guy L."/>
            <person name="Ettema T.J."/>
        </authorList>
    </citation>
    <scope>NUCLEOTIDE SEQUENCE</scope>
</reference>
<comment type="caution">
    <text evidence="3">The sequence shown here is derived from an EMBL/GenBank/DDBJ whole genome shotgun (WGS) entry which is preliminary data.</text>
</comment>
<feature type="transmembrane region" description="Helical" evidence="1">
    <location>
        <begin position="302"/>
        <end position="324"/>
    </location>
</feature>
<name>A0A0F9WEL6_9ZZZZ</name>
<feature type="transmembrane region" description="Helical" evidence="1">
    <location>
        <begin position="135"/>
        <end position="155"/>
    </location>
</feature>
<feature type="transmembrane region" description="Helical" evidence="1">
    <location>
        <begin position="103"/>
        <end position="123"/>
    </location>
</feature>
<dbReference type="InterPro" id="IPR012429">
    <property type="entry name" value="HGSNAT_cat"/>
</dbReference>
<feature type="transmembrane region" description="Helical" evidence="1">
    <location>
        <begin position="344"/>
        <end position="364"/>
    </location>
</feature>